<feature type="transmembrane region" description="Helical" evidence="1">
    <location>
        <begin position="293"/>
        <end position="312"/>
    </location>
</feature>
<keyword evidence="1" id="KW-0812">Transmembrane</keyword>
<organism evidence="2 3">
    <name type="scientific">Silvimonas terrae</name>
    <dbReference type="NCBI Taxonomy" id="300266"/>
    <lineage>
        <taxon>Bacteria</taxon>
        <taxon>Pseudomonadati</taxon>
        <taxon>Pseudomonadota</taxon>
        <taxon>Betaproteobacteria</taxon>
        <taxon>Neisseriales</taxon>
        <taxon>Chitinibacteraceae</taxon>
        <taxon>Silvimonas</taxon>
    </lineage>
</organism>
<evidence type="ECO:0000313" key="2">
    <source>
        <dbReference type="EMBL" id="MBB5193240.1"/>
    </source>
</evidence>
<proteinExistence type="predicted"/>
<feature type="transmembrane region" description="Helical" evidence="1">
    <location>
        <begin position="438"/>
        <end position="457"/>
    </location>
</feature>
<sequence length="674" mass="75973">MNMIFLLGSLILLWLHLASVSVSLSHWLPLPIARAAGVLGITLALCALEHFVGLGRINWAWPLTTAAALGLLWLHRPELKTRLFRQSEVVFGLAFLYGLGWKFLLPNIYPTSERVTDLYFMQNYYPGDTLPPLDIWYPPHHFDFYYAFQHYGAALMGRLFGWQPGFAYNIAFALVMALSLSLAWDFASRFVLRLAPRLLLIAALALGGTGITPILHFVVNDNTSAPVDWAANDYMWGTARFIGNYELRIREQGTDFGRALFPPLADADKPTPDFEVREIPMENFGYQFYLGDYHPPLGSFFLLFLALALIGWLESAARAGEAAAPQRLAQALLAATVPVMLITNTWIFPFSALLLLSWIGWRYLEKRPPEWAALIAGGLISALLVYPYLSGLASQAINTPIKPVAWMDHTPLLRFVIFLWPMLILLIAALFEKKARPLALMLVVAFGAMLLVSEFIYVQDPSGGKFIRTNTTMKWWGWMYSGALLSLGAIALGSSRKLTRWVAYIALALPCTYAWDTAWYLYQTGKGDVGKLDGTHSFINEPAARDLVNWLRNAPRGIVLENWYGDAYTNQTLVALFSDQISMQGWPNHVSLWHAAPRDVWMQSDKTKAFYHGELPNALDWLNLNHVRYIAWTRAEANMGLPAWQNINTAINSQYSWHPFYADAGSQVGLWVRK</sequence>
<protein>
    <submittedName>
        <fullName evidence="2">Putative membrane protein</fullName>
    </submittedName>
</protein>
<evidence type="ECO:0000313" key="3">
    <source>
        <dbReference type="Proteomes" id="UP000543030"/>
    </source>
</evidence>
<feature type="transmembrane region" description="Helical" evidence="1">
    <location>
        <begin position="412"/>
        <end position="431"/>
    </location>
</feature>
<name>A0A840RL83_9NEIS</name>
<dbReference type="EMBL" id="JACHHN010000010">
    <property type="protein sequence ID" value="MBB5193240.1"/>
    <property type="molecule type" value="Genomic_DNA"/>
</dbReference>
<feature type="transmembrane region" description="Helical" evidence="1">
    <location>
        <begin position="198"/>
        <end position="219"/>
    </location>
</feature>
<reference evidence="2 3" key="1">
    <citation type="submission" date="2020-08" db="EMBL/GenBank/DDBJ databases">
        <title>Genomic Encyclopedia of Type Strains, Phase IV (KMG-IV): sequencing the most valuable type-strain genomes for metagenomic binning, comparative biology and taxonomic classification.</title>
        <authorList>
            <person name="Goeker M."/>
        </authorList>
    </citation>
    <scope>NUCLEOTIDE SEQUENCE [LARGE SCALE GENOMIC DNA]</scope>
    <source>
        <strain evidence="2 3">DSM 18233</strain>
    </source>
</reference>
<comment type="caution">
    <text evidence="2">The sequence shown here is derived from an EMBL/GenBank/DDBJ whole genome shotgun (WGS) entry which is preliminary data.</text>
</comment>
<feature type="transmembrane region" description="Helical" evidence="1">
    <location>
        <begin position="166"/>
        <end position="186"/>
    </location>
</feature>
<feature type="transmembrane region" description="Helical" evidence="1">
    <location>
        <begin position="501"/>
        <end position="522"/>
    </location>
</feature>
<keyword evidence="1" id="KW-0472">Membrane</keyword>
<feature type="transmembrane region" description="Helical" evidence="1">
    <location>
        <begin position="371"/>
        <end position="389"/>
    </location>
</feature>
<dbReference type="AlphaFoldDB" id="A0A840RL83"/>
<feature type="transmembrane region" description="Helical" evidence="1">
    <location>
        <begin position="59"/>
        <end position="77"/>
    </location>
</feature>
<feature type="transmembrane region" description="Helical" evidence="1">
    <location>
        <begin position="89"/>
        <end position="109"/>
    </location>
</feature>
<evidence type="ECO:0000256" key="1">
    <source>
        <dbReference type="SAM" id="Phobius"/>
    </source>
</evidence>
<accession>A0A840RL83</accession>
<dbReference type="InterPro" id="IPR018746">
    <property type="entry name" value="DUF2298"/>
</dbReference>
<gene>
    <name evidence="2" type="ORF">HNQ50_003994</name>
</gene>
<feature type="transmembrane region" description="Helical" evidence="1">
    <location>
        <begin position="347"/>
        <end position="364"/>
    </location>
</feature>
<keyword evidence="3" id="KW-1185">Reference proteome</keyword>
<dbReference type="RefSeq" id="WP_184102892.1">
    <property type="nucleotide sequence ID" value="NZ_JACHHN010000010.1"/>
</dbReference>
<dbReference type="Pfam" id="PF10060">
    <property type="entry name" value="DUF2298"/>
    <property type="match status" value="1"/>
</dbReference>
<feature type="transmembrane region" description="Helical" evidence="1">
    <location>
        <begin position="477"/>
        <end position="494"/>
    </location>
</feature>
<keyword evidence="1" id="KW-1133">Transmembrane helix</keyword>
<dbReference type="Proteomes" id="UP000543030">
    <property type="component" value="Unassembled WGS sequence"/>
</dbReference>